<proteinExistence type="predicted"/>
<evidence type="ECO:0000313" key="1">
    <source>
        <dbReference type="EMBL" id="GFZ10219.1"/>
    </source>
</evidence>
<comment type="caution">
    <text evidence="1">The sequence shown here is derived from an EMBL/GenBank/DDBJ whole genome shotgun (WGS) entry which is preliminary data.</text>
</comment>
<sequence length="147" mass="16657">MGVNRVNTGALGERIRERYSFEAIEPNGSDQSPLTRRLGGGKRKERDCWRRQSCRGVLISMWFWVVRELSSRVWRSKRVDLEIGVWELELAREWWVSISETIRSMASSMVGVGQFGGRCLPATLSLSEIYGFFHGAVGLVGLVSHNP</sequence>
<dbReference type="Proteomes" id="UP000585474">
    <property type="component" value="Unassembled WGS sequence"/>
</dbReference>
<reference evidence="1 2" key="1">
    <citation type="submission" date="2019-07" db="EMBL/GenBank/DDBJ databases">
        <title>De Novo Assembly of kiwifruit Actinidia rufa.</title>
        <authorList>
            <person name="Sugita-Konishi S."/>
            <person name="Sato K."/>
            <person name="Mori E."/>
            <person name="Abe Y."/>
            <person name="Kisaki G."/>
            <person name="Hamano K."/>
            <person name="Suezawa K."/>
            <person name="Otani M."/>
            <person name="Fukuda T."/>
            <person name="Manabe T."/>
            <person name="Gomi K."/>
            <person name="Tabuchi M."/>
            <person name="Akimitsu K."/>
            <person name="Kataoka I."/>
        </authorList>
    </citation>
    <scope>NUCLEOTIDE SEQUENCE [LARGE SCALE GENOMIC DNA]</scope>
    <source>
        <strain evidence="2">cv. Fuchu</strain>
    </source>
</reference>
<name>A0A7J0GHD2_9ERIC</name>
<accession>A0A7J0GHD2</accession>
<gene>
    <name evidence="1" type="ORF">Acr_21g0008180</name>
</gene>
<dbReference type="EMBL" id="BJWL01000021">
    <property type="protein sequence ID" value="GFZ10219.1"/>
    <property type="molecule type" value="Genomic_DNA"/>
</dbReference>
<protein>
    <submittedName>
        <fullName evidence="1">Uncharacterized protein</fullName>
    </submittedName>
</protein>
<evidence type="ECO:0000313" key="2">
    <source>
        <dbReference type="Proteomes" id="UP000585474"/>
    </source>
</evidence>
<organism evidence="1 2">
    <name type="scientific">Actinidia rufa</name>
    <dbReference type="NCBI Taxonomy" id="165716"/>
    <lineage>
        <taxon>Eukaryota</taxon>
        <taxon>Viridiplantae</taxon>
        <taxon>Streptophyta</taxon>
        <taxon>Embryophyta</taxon>
        <taxon>Tracheophyta</taxon>
        <taxon>Spermatophyta</taxon>
        <taxon>Magnoliopsida</taxon>
        <taxon>eudicotyledons</taxon>
        <taxon>Gunneridae</taxon>
        <taxon>Pentapetalae</taxon>
        <taxon>asterids</taxon>
        <taxon>Ericales</taxon>
        <taxon>Actinidiaceae</taxon>
        <taxon>Actinidia</taxon>
    </lineage>
</organism>
<keyword evidence="2" id="KW-1185">Reference proteome</keyword>
<dbReference type="AlphaFoldDB" id="A0A7J0GHD2"/>